<dbReference type="Pfam" id="PF01810">
    <property type="entry name" value="LysE"/>
    <property type="match status" value="1"/>
</dbReference>
<evidence type="ECO:0000256" key="3">
    <source>
        <dbReference type="ARBA" id="ARBA00022692"/>
    </source>
</evidence>
<keyword evidence="2" id="KW-1003">Cell membrane</keyword>
<keyword evidence="5 6" id="KW-0472">Membrane</keyword>
<evidence type="ECO:0000256" key="5">
    <source>
        <dbReference type="ARBA" id="ARBA00023136"/>
    </source>
</evidence>
<evidence type="ECO:0000256" key="1">
    <source>
        <dbReference type="ARBA" id="ARBA00004651"/>
    </source>
</evidence>
<sequence length="203" mass="22027">MEIGLFISALAIVYLIPGPDMLLVLHTSSTLGRGHGLATALGLAIARGLHVALAGLGLAALFVAAPWLFDAVRYLGAAYLIWVGVQLIRSKRRTDTNHPQASLAGSHYLAWRRGLLTNLLNPKSLLFCSVLLPQFVHTQQGDVALQFTLLGAVLVGVGLLYDALYACLGAQMQRWFASHQKRQTLQRWVFGTLIIGFALRLAS</sequence>
<dbReference type="InterPro" id="IPR001123">
    <property type="entry name" value="LeuE-type"/>
</dbReference>
<keyword evidence="4 6" id="KW-1133">Transmembrane helix</keyword>
<comment type="caution">
    <text evidence="7">The sequence shown here is derived from an EMBL/GenBank/DDBJ whole genome shotgun (WGS) entry which is preliminary data.</text>
</comment>
<feature type="transmembrane region" description="Helical" evidence="6">
    <location>
        <begin position="71"/>
        <end position="88"/>
    </location>
</feature>
<dbReference type="PANTHER" id="PTHR30086:SF20">
    <property type="entry name" value="ARGININE EXPORTER PROTEIN ARGO-RELATED"/>
    <property type="match status" value="1"/>
</dbReference>
<dbReference type="EMBL" id="DOTR01000013">
    <property type="protein sequence ID" value="HCA01087.1"/>
    <property type="molecule type" value="Genomic_DNA"/>
</dbReference>
<evidence type="ECO:0000313" key="7">
    <source>
        <dbReference type="EMBL" id="HCA01087.1"/>
    </source>
</evidence>
<evidence type="ECO:0000256" key="2">
    <source>
        <dbReference type="ARBA" id="ARBA00022475"/>
    </source>
</evidence>
<feature type="transmembrane region" description="Helical" evidence="6">
    <location>
        <begin position="143"/>
        <end position="164"/>
    </location>
</feature>
<reference evidence="7" key="1">
    <citation type="journal article" date="2018" name="Nat. Biotechnol.">
        <title>A standardized bacterial taxonomy based on genome phylogeny substantially revises the tree of life.</title>
        <authorList>
            <person name="Parks D.H."/>
            <person name="Chuvochina M."/>
            <person name="Waite D.W."/>
            <person name="Rinke C."/>
            <person name="Skarshewski A."/>
            <person name="Chaumeil P.A."/>
            <person name="Hugenholtz P."/>
        </authorList>
    </citation>
    <scope>NUCLEOTIDE SEQUENCE [LARGE SCALE GENOMIC DNA]</scope>
    <source>
        <strain evidence="7">UBA11284</strain>
    </source>
</reference>
<dbReference type="GO" id="GO:0015171">
    <property type="term" value="F:amino acid transmembrane transporter activity"/>
    <property type="evidence" value="ECO:0007669"/>
    <property type="project" value="TreeGrafter"/>
</dbReference>
<dbReference type="GO" id="GO:0005886">
    <property type="term" value="C:plasma membrane"/>
    <property type="evidence" value="ECO:0007669"/>
    <property type="project" value="UniProtKB-SubCell"/>
</dbReference>
<accession>A0A3D0KC05</accession>
<feature type="transmembrane region" description="Helical" evidence="6">
    <location>
        <begin position="6"/>
        <end position="25"/>
    </location>
</feature>
<proteinExistence type="predicted"/>
<evidence type="ECO:0000256" key="4">
    <source>
        <dbReference type="ARBA" id="ARBA00022989"/>
    </source>
</evidence>
<organism evidence="7">
    <name type="scientific">Halomonas campaniensis</name>
    <dbReference type="NCBI Taxonomy" id="213554"/>
    <lineage>
        <taxon>Bacteria</taxon>
        <taxon>Pseudomonadati</taxon>
        <taxon>Pseudomonadota</taxon>
        <taxon>Gammaproteobacteria</taxon>
        <taxon>Oceanospirillales</taxon>
        <taxon>Halomonadaceae</taxon>
        <taxon>Halomonas</taxon>
    </lineage>
</organism>
<dbReference type="AlphaFoldDB" id="A0A3D0KC05"/>
<evidence type="ECO:0000256" key="6">
    <source>
        <dbReference type="SAM" id="Phobius"/>
    </source>
</evidence>
<feature type="transmembrane region" description="Helical" evidence="6">
    <location>
        <begin position="185"/>
        <end position="202"/>
    </location>
</feature>
<dbReference type="PANTHER" id="PTHR30086">
    <property type="entry name" value="ARGININE EXPORTER PROTEIN ARGO"/>
    <property type="match status" value="1"/>
</dbReference>
<gene>
    <name evidence="7" type="ORF">DEO68_02620</name>
</gene>
<feature type="transmembrane region" description="Helical" evidence="6">
    <location>
        <begin position="37"/>
        <end position="65"/>
    </location>
</feature>
<dbReference type="PIRSF" id="PIRSF006324">
    <property type="entry name" value="LeuE"/>
    <property type="match status" value="1"/>
</dbReference>
<comment type="subcellular location">
    <subcellularLocation>
        <location evidence="1">Cell membrane</location>
        <topology evidence="1">Multi-pass membrane protein</topology>
    </subcellularLocation>
</comment>
<protein>
    <submittedName>
        <fullName evidence="7">LysE family translocator</fullName>
    </submittedName>
</protein>
<keyword evidence="3 6" id="KW-0812">Transmembrane</keyword>
<name>A0A3D0KC05_9GAMM</name>